<dbReference type="RefSeq" id="WP_191709262.1">
    <property type="nucleotide sequence ID" value="NZ_JACSPQ010000001.1"/>
</dbReference>
<evidence type="ECO:0000256" key="2">
    <source>
        <dbReference type="ARBA" id="ARBA00023277"/>
    </source>
</evidence>
<evidence type="ECO:0000256" key="1">
    <source>
        <dbReference type="ARBA" id="ARBA00023235"/>
    </source>
</evidence>
<organism evidence="3 4">
    <name type="scientific">Phocaeicola faecium</name>
    <dbReference type="NCBI Taxonomy" id="2762213"/>
    <lineage>
        <taxon>Bacteria</taxon>
        <taxon>Pseudomonadati</taxon>
        <taxon>Bacteroidota</taxon>
        <taxon>Bacteroidia</taxon>
        <taxon>Bacteroidales</taxon>
        <taxon>Bacteroidaceae</taxon>
        <taxon>Phocaeicola</taxon>
    </lineage>
</organism>
<proteinExistence type="predicted"/>
<protein>
    <submittedName>
        <fullName evidence="3">Fucose isomerase</fullName>
    </submittedName>
</protein>
<dbReference type="EMBL" id="JACSPQ010000001">
    <property type="protein sequence ID" value="MBD8000773.1"/>
    <property type="molecule type" value="Genomic_DNA"/>
</dbReference>
<dbReference type="SUPFAM" id="SSF53743">
    <property type="entry name" value="FucI/AraA N-terminal and middle domains"/>
    <property type="match status" value="1"/>
</dbReference>
<dbReference type="PANTHER" id="PTHR36120:SF2">
    <property type="entry name" value="FUCOSE ISOMERASE"/>
    <property type="match status" value="1"/>
</dbReference>
<keyword evidence="2" id="KW-0119">Carbohydrate metabolism</keyword>
<reference evidence="3 4" key="1">
    <citation type="submission" date="2020-08" db="EMBL/GenBank/DDBJ databases">
        <title>A Genomic Blueprint of the Chicken Gut Microbiome.</title>
        <authorList>
            <person name="Gilroy R."/>
            <person name="Ravi A."/>
            <person name="Getino M."/>
            <person name="Pursley I."/>
            <person name="Horton D.L."/>
            <person name="Alikhan N.-F."/>
            <person name="Baker D."/>
            <person name="Gharbi K."/>
            <person name="Hall N."/>
            <person name="Watson M."/>
            <person name="Adriaenssens E.M."/>
            <person name="Foster-Nyarko E."/>
            <person name="Jarju S."/>
            <person name="Secka A."/>
            <person name="Antonio M."/>
            <person name="Oren A."/>
            <person name="Chaudhuri R."/>
            <person name="La Ragione R.M."/>
            <person name="Hildebrand F."/>
            <person name="Pallen M.J."/>
        </authorList>
    </citation>
    <scope>NUCLEOTIDE SEQUENCE [LARGE SCALE GENOMIC DNA]</scope>
    <source>
        <strain evidence="3 4">Sa1YUN3</strain>
    </source>
</reference>
<dbReference type="PANTHER" id="PTHR36120">
    <property type="entry name" value="FUCOSE ISOMERASE"/>
    <property type="match status" value="1"/>
</dbReference>
<sequence length="411" mass="46694">MELYLIIFTSKSYKAEQIYESHKALFVELEKHFRLHLIHYTEVDSIPSNVYKMAFIADGCVSDIVIRNFSVFPYPITLLSDGQNNSLSAALEIAAWVKSKDMRARIIHGTVFEMVKQVLFHHKAFAAKRKLKGKRIGLIGTPAPWLVSSHADYLLANRRWGVTYVDIPMEDVYKYFYEITEEEVGVEASQVVARAQACQDSTPEDLLRDMRLYRAVRRVCKERDLDALTLSSFSLIQDLHTTGCLAVSLLNDDGIPAGSEGDLQAIMTMLMVKVLTGQCGFIANPAFIDVQKNEILIAHDTIGTKMVDSFIIRNHFDTEEGIAIQGIMHEGNVTLFKCGGECLDEYYVSGGYLTENTNYVSTSRTQFRIKLDKPADYFLRNPLGNHHILIKGDYSDMIQEFMQQNRCKLRE</sequence>
<comment type="caution">
    <text evidence="3">The sequence shown here is derived from an EMBL/GenBank/DDBJ whole genome shotgun (WGS) entry which is preliminary data.</text>
</comment>
<dbReference type="Proteomes" id="UP000616346">
    <property type="component" value="Unassembled WGS sequence"/>
</dbReference>
<keyword evidence="1 3" id="KW-0413">Isomerase</keyword>
<dbReference type="GO" id="GO:0016853">
    <property type="term" value="F:isomerase activity"/>
    <property type="evidence" value="ECO:0007669"/>
    <property type="project" value="UniProtKB-KW"/>
</dbReference>
<accession>A0ABR8V7N4</accession>
<keyword evidence="4" id="KW-1185">Reference proteome</keyword>
<evidence type="ECO:0000313" key="4">
    <source>
        <dbReference type="Proteomes" id="UP000616346"/>
    </source>
</evidence>
<name>A0ABR8V7N4_9BACT</name>
<dbReference type="InterPro" id="IPR009015">
    <property type="entry name" value="Fucose_isomerase_N/cen_sf"/>
</dbReference>
<evidence type="ECO:0000313" key="3">
    <source>
        <dbReference type="EMBL" id="MBD8000773.1"/>
    </source>
</evidence>
<gene>
    <name evidence="3" type="ORF">H9626_00835</name>
</gene>